<name>A0A2K2CKJ8_BRADI</name>
<evidence type="ECO:0000313" key="3">
    <source>
        <dbReference type="EnsemblPlants" id="PNT62563"/>
    </source>
</evidence>
<sequence>MEVLPTCSICGMEPEDGFHAIMACTKARALRTSLRAKWRLSPEDDLKYIGDDRVLILLDRFDEDCRTKLLFYWWRAWHLCNDVIFGKGDASIEASAQYLFKYADILSGLSQLNHPAISKGKNVLDGRPRPPHATTMNCVQERLTPPVASVHSSFFSADNSAAWGAVLCDHRDTVLGSAWNLIDHCPDAETAEATACLSGVQSLCRFSSLPIIVRV</sequence>
<feature type="domain" description="RNase H type-1" evidence="1">
    <location>
        <begin position="156"/>
        <end position="204"/>
    </location>
</feature>
<dbReference type="Gramene" id="PNT62563">
    <property type="protein sequence ID" value="PNT62563"/>
    <property type="gene ID" value="BRADI_4g05095v3"/>
</dbReference>
<accession>A0A2K2CKJ8</accession>
<reference evidence="2" key="2">
    <citation type="submission" date="2017-06" db="EMBL/GenBank/DDBJ databases">
        <title>WGS assembly of Brachypodium distachyon.</title>
        <authorList>
            <consortium name="The International Brachypodium Initiative"/>
            <person name="Lucas S."/>
            <person name="Harmon-Smith M."/>
            <person name="Lail K."/>
            <person name="Tice H."/>
            <person name="Grimwood J."/>
            <person name="Bruce D."/>
            <person name="Barry K."/>
            <person name="Shu S."/>
            <person name="Lindquist E."/>
            <person name="Wang M."/>
            <person name="Pitluck S."/>
            <person name="Vogel J.P."/>
            <person name="Garvin D.F."/>
            <person name="Mockler T.C."/>
            <person name="Schmutz J."/>
            <person name="Rokhsar D."/>
            <person name="Bevan M.W."/>
        </authorList>
    </citation>
    <scope>NUCLEOTIDE SEQUENCE</scope>
    <source>
        <strain evidence="2">Bd21</strain>
    </source>
</reference>
<dbReference type="EnsemblPlants" id="PNT62563">
    <property type="protein sequence ID" value="PNT62563"/>
    <property type="gene ID" value="BRADI_4g05095v3"/>
</dbReference>
<dbReference type="InterPro" id="IPR002156">
    <property type="entry name" value="RNaseH_domain"/>
</dbReference>
<dbReference type="OrthoDB" id="694273at2759"/>
<organism evidence="2">
    <name type="scientific">Brachypodium distachyon</name>
    <name type="common">Purple false brome</name>
    <name type="synonym">Trachynia distachya</name>
    <dbReference type="NCBI Taxonomy" id="15368"/>
    <lineage>
        <taxon>Eukaryota</taxon>
        <taxon>Viridiplantae</taxon>
        <taxon>Streptophyta</taxon>
        <taxon>Embryophyta</taxon>
        <taxon>Tracheophyta</taxon>
        <taxon>Spermatophyta</taxon>
        <taxon>Magnoliopsida</taxon>
        <taxon>Liliopsida</taxon>
        <taxon>Poales</taxon>
        <taxon>Poaceae</taxon>
        <taxon>BOP clade</taxon>
        <taxon>Pooideae</taxon>
        <taxon>Stipodae</taxon>
        <taxon>Brachypodieae</taxon>
        <taxon>Brachypodium</taxon>
    </lineage>
</organism>
<dbReference type="InParanoid" id="A0A2K2CKJ8"/>
<reference evidence="3" key="3">
    <citation type="submission" date="2018-08" db="UniProtKB">
        <authorList>
            <consortium name="EnsemblPlants"/>
        </authorList>
    </citation>
    <scope>IDENTIFICATION</scope>
    <source>
        <strain evidence="3">cv. Bd21</strain>
    </source>
</reference>
<protein>
    <recommendedName>
        <fullName evidence="1">RNase H type-1 domain-containing protein</fullName>
    </recommendedName>
</protein>
<evidence type="ECO:0000259" key="1">
    <source>
        <dbReference type="Pfam" id="PF13456"/>
    </source>
</evidence>
<dbReference type="GO" id="GO:0004523">
    <property type="term" value="F:RNA-DNA hybrid ribonuclease activity"/>
    <property type="evidence" value="ECO:0007669"/>
    <property type="project" value="InterPro"/>
</dbReference>
<proteinExistence type="predicted"/>
<reference evidence="2 3" key="1">
    <citation type="journal article" date="2010" name="Nature">
        <title>Genome sequencing and analysis of the model grass Brachypodium distachyon.</title>
        <authorList>
            <consortium name="International Brachypodium Initiative"/>
        </authorList>
    </citation>
    <scope>NUCLEOTIDE SEQUENCE [LARGE SCALE GENOMIC DNA]</scope>
    <source>
        <strain evidence="2 3">Bd21</strain>
    </source>
</reference>
<gene>
    <name evidence="2" type="ORF">BRADI_4g05095v3</name>
</gene>
<evidence type="ECO:0000313" key="4">
    <source>
        <dbReference type="Proteomes" id="UP000008810"/>
    </source>
</evidence>
<dbReference type="Proteomes" id="UP000008810">
    <property type="component" value="Chromosome 4"/>
</dbReference>
<dbReference type="GO" id="GO:0003676">
    <property type="term" value="F:nucleic acid binding"/>
    <property type="evidence" value="ECO:0007669"/>
    <property type="project" value="InterPro"/>
</dbReference>
<evidence type="ECO:0000313" key="2">
    <source>
        <dbReference type="EMBL" id="PNT62563.1"/>
    </source>
</evidence>
<dbReference type="AlphaFoldDB" id="A0A2K2CKJ8"/>
<dbReference type="EMBL" id="CM000883">
    <property type="protein sequence ID" value="PNT62563.1"/>
    <property type="molecule type" value="Genomic_DNA"/>
</dbReference>
<keyword evidence="4" id="KW-1185">Reference proteome</keyword>
<dbReference type="Pfam" id="PF13456">
    <property type="entry name" value="RVT_3"/>
    <property type="match status" value="1"/>
</dbReference>